<evidence type="ECO:0000256" key="1">
    <source>
        <dbReference type="ARBA" id="ARBA00004141"/>
    </source>
</evidence>
<evidence type="ECO:0000313" key="8">
    <source>
        <dbReference type="EMBL" id="OLP86814.1"/>
    </source>
</evidence>
<dbReference type="PANTHER" id="PTHR31595:SF57">
    <property type="entry name" value="OS04G0481900 PROTEIN"/>
    <property type="match status" value="1"/>
</dbReference>
<sequence length="424" mass="46712">MVPQSIDVAMLGIRIHTGDVATFGEMTIAIVVIPLVYALIGLTAHASFTKLSRSPASKAILIVAMAVITAGFPFAALSAYPVRSRLTAFVLSYHAVLGFFRWVEFVLGRGPKGSAASSFTFAAYFSYAAEILFEDGKVKRLSSRTAACTDLALRAGFHVLVFLVVNSIGRATGMLPYAQGHEYLTSLPLYGWPKTLPALYLQTCMVYCMMGLVMLLYRLVLAILRVDSLVAFKAPLVRSTSLREFWGRRWNLIVHNLLKRCFFEPFRAGPVWQQHLGGFLAFLMSGLFHEYMWLALHAARPGSSKYVFGKVTTFFVLQFVATAAQAMMARSPLNRVAAMLPDPVLTCLVTLAVLPFSPLFLEGCFGMLREINDALPAVEVQDGGLGLKSLILCLLSVGPVAFLSRRSSLEHVQHPRKYDTRPSR</sequence>
<dbReference type="GO" id="GO:0016020">
    <property type="term" value="C:membrane"/>
    <property type="evidence" value="ECO:0007669"/>
    <property type="project" value="UniProtKB-SubCell"/>
</dbReference>
<keyword evidence="4 8" id="KW-0808">Transferase</keyword>
<evidence type="ECO:0000256" key="4">
    <source>
        <dbReference type="ARBA" id="ARBA00022679"/>
    </source>
</evidence>
<keyword evidence="6" id="KW-1133">Transmembrane helix</keyword>
<evidence type="ECO:0000256" key="3">
    <source>
        <dbReference type="ARBA" id="ARBA00007282"/>
    </source>
</evidence>
<comment type="pathway">
    <text evidence="2">Secondary metabolite biosynthesis.</text>
</comment>
<dbReference type="PANTHER" id="PTHR31595">
    <property type="entry name" value="LONG-CHAIN-ALCOHOL O-FATTY-ACYLTRANSFERASE 3-RELATED"/>
    <property type="match status" value="1"/>
</dbReference>
<dbReference type="GO" id="GO:0008374">
    <property type="term" value="F:O-acyltransferase activity"/>
    <property type="evidence" value="ECO:0007669"/>
    <property type="project" value="InterPro"/>
</dbReference>
<dbReference type="Proteomes" id="UP000186817">
    <property type="component" value="Unassembled WGS sequence"/>
</dbReference>
<evidence type="ECO:0000313" key="9">
    <source>
        <dbReference type="Proteomes" id="UP000186817"/>
    </source>
</evidence>
<reference evidence="8 9" key="1">
    <citation type="submission" date="2016-02" db="EMBL/GenBank/DDBJ databases">
        <title>Genome analysis of coral dinoflagellate symbionts highlights evolutionary adaptations to a symbiotic lifestyle.</title>
        <authorList>
            <person name="Aranda M."/>
            <person name="Li Y."/>
            <person name="Liew Y.J."/>
            <person name="Baumgarten S."/>
            <person name="Simakov O."/>
            <person name="Wilson M."/>
            <person name="Piel J."/>
            <person name="Ashoor H."/>
            <person name="Bougouffa S."/>
            <person name="Bajic V.B."/>
            <person name="Ryu T."/>
            <person name="Ravasi T."/>
            <person name="Bayer T."/>
            <person name="Micklem G."/>
            <person name="Kim H."/>
            <person name="Bhak J."/>
            <person name="Lajeunesse T.C."/>
            <person name="Voolstra C.R."/>
        </authorList>
    </citation>
    <scope>NUCLEOTIDE SEQUENCE [LARGE SCALE GENOMIC DNA]</scope>
    <source>
        <strain evidence="8 9">CCMP2467</strain>
    </source>
</reference>
<dbReference type="InterPro" id="IPR032805">
    <property type="entry name" value="Wax_synthase_dom"/>
</dbReference>
<accession>A0A1Q9CV63</accession>
<keyword evidence="8" id="KW-0012">Acyltransferase</keyword>
<organism evidence="8 9">
    <name type="scientific">Symbiodinium microadriaticum</name>
    <name type="common">Dinoflagellate</name>
    <name type="synonym">Zooxanthella microadriatica</name>
    <dbReference type="NCBI Taxonomy" id="2951"/>
    <lineage>
        <taxon>Eukaryota</taxon>
        <taxon>Sar</taxon>
        <taxon>Alveolata</taxon>
        <taxon>Dinophyceae</taxon>
        <taxon>Suessiales</taxon>
        <taxon>Symbiodiniaceae</taxon>
        <taxon>Symbiodinium</taxon>
    </lineage>
</organism>
<evidence type="ECO:0000256" key="7">
    <source>
        <dbReference type="ARBA" id="ARBA00023136"/>
    </source>
</evidence>
<dbReference type="OMA" id="LFHEYMW"/>
<dbReference type="Pfam" id="PF13813">
    <property type="entry name" value="MBOAT_2"/>
    <property type="match status" value="1"/>
</dbReference>
<proteinExistence type="inferred from homology"/>
<evidence type="ECO:0000256" key="5">
    <source>
        <dbReference type="ARBA" id="ARBA00022692"/>
    </source>
</evidence>
<evidence type="ECO:0000256" key="6">
    <source>
        <dbReference type="ARBA" id="ARBA00022989"/>
    </source>
</evidence>
<dbReference type="InterPro" id="IPR044851">
    <property type="entry name" value="Wax_synthase"/>
</dbReference>
<gene>
    <name evidence="8" type="ORF">AK812_SmicGene32033</name>
</gene>
<dbReference type="EMBL" id="LSRX01000898">
    <property type="protein sequence ID" value="OLP86814.1"/>
    <property type="molecule type" value="Genomic_DNA"/>
</dbReference>
<protein>
    <submittedName>
        <fullName evidence="8">Putative long-chain-alcohol O-fatty-acyltransferase 9</fullName>
    </submittedName>
</protein>
<dbReference type="AlphaFoldDB" id="A0A1Q9CV63"/>
<dbReference type="OrthoDB" id="419436at2759"/>
<evidence type="ECO:0000256" key="2">
    <source>
        <dbReference type="ARBA" id="ARBA00005179"/>
    </source>
</evidence>
<dbReference type="GO" id="GO:0006629">
    <property type="term" value="P:lipid metabolic process"/>
    <property type="evidence" value="ECO:0007669"/>
    <property type="project" value="InterPro"/>
</dbReference>
<keyword evidence="7" id="KW-0472">Membrane</keyword>
<comment type="similarity">
    <text evidence="3">Belongs to the wax synthase family.</text>
</comment>
<comment type="caution">
    <text evidence="8">The sequence shown here is derived from an EMBL/GenBank/DDBJ whole genome shotgun (WGS) entry which is preliminary data.</text>
</comment>
<keyword evidence="5" id="KW-0812">Transmembrane</keyword>
<keyword evidence="9" id="KW-1185">Reference proteome</keyword>
<comment type="subcellular location">
    <subcellularLocation>
        <location evidence="1">Membrane</location>
        <topology evidence="1">Multi-pass membrane protein</topology>
    </subcellularLocation>
</comment>
<name>A0A1Q9CV63_SYMMI</name>